<evidence type="ECO:0000313" key="2">
    <source>
        <dbReference type="EMBL" id="GAI99672.1"/>
    </source>
</evidence>
<organism evidence="2">
    <name type="scientific">marine sediment metagenome</name>
    <dbReference type="NCBI Taxonomy" id="412755"/>
    <lineage>
        <taxon>unclassified sequences</taxon>
        <taxon>metagenomes</taxon>
        <taxon>ecological metagenomes</taxon>
    </lineage>
</organism>
<name>X1T2X4_9ZZZZ</name>
<comment type="caution">
    <text evidence="2">The sequence shown here is derived from an EMBL/GenBank/DDBJ whole genome shotgun (WGS) entry which is preliminary data.</text>
</comment>
<dbReference type="EMBL" id="BARW01021128">
    <property type="protein sequence ID" value="GAI99672.1"/>
    <property type="molecule type" value="Genomic_DNA"/>
</dbReference>
<proteinExistence type="predicted"/>
<sequence length="31" mass="3257">MLSGLNVGRQTRYGGETPPLAQKTNGLAKTP</sequence>
<accession>X1T2X4</accession>
<protein>
    <submittedName>
        <fullName evidence="2">Uncharacterized protein</fullName>
    </submittedName>
</protein>
<feature type="region of interest" description="Disordered" evidence="1">
    <location>
        <begin position="1"/>
        <end position="31"/>
    </location>
</feature>
<reference evidence="2" key="1">
    <citation type="journal article" date="2014" name="Front. Microbiol.">
        <title>High frequency of phylogenetically diverse reductive dehalogenase-homologous genes in deep subseafloor sedimentary metagenomes.</title>
        <authorList>
            <person name="Kawai M."/>
            <person name="Futagami T."/>
            <person name="Toyoda A."/>
            <person name="Takaki Y."/>
            <person name="Nishi S."/>
            <person name="Hori S."/>
            <person name="Arai W."/>
            <person name="Tsubouchi T."/>
            <person name="Morono Y."/>
            <person name="Uchiyama I."/>
            <person name="Ito T."/>
            <person name="Fujiyama A."/>
            <person name="Inagaki F."/>
            <person name="Takami H."/>
        </authorList>
    </citation>
    <scope>NUCLEOTIDE SEQUENCE</scope>
    <source>
        <strain evidence="2">Expedition CK06-06</strain>
    </source>
</reference>
<evidence type="ECO:0000256" key="1">
    <source>
        <dbReference type="SAM" id="MobiDB-lite"/>
    </source>
</evidence>
<gene>
    <name evidence="2" type="ORF">S12H4_35544</name>
</gene>
<feature type="compositionally biased region" description="Polar residues" evidence="1">
    <location>
        <begin position="22"/>
        <end position="31"/>
    </location>
</feature>
<dbReference type="AlphaFoldDB" id="X1T2X4"/>
<feature type="non-terminal residue" evidence="2">
    <location>
        <position position="31"/>
    </location>
</feature>